<dbReference type="EMBL" id="JAMZDX010000004">
    <property type="protein sequence ID" value="MCP2310995.1"/>
    <property type="molecule type" value="Genomic_DNA"/>
</dbReference>
<evidence type="ECO:0008006" key="4">
    <source>
        <dbReference type="Google" id="ProtNLM"/>
    </source>
</evidence>
<dbReference type="RefSeq" id="WP_253799647.1">
    <property type="nucleotide sequence ID" value="NZ_BAAAUB010000018.1"/>
</dbReference>
<evidence type="ECO:0000313" key="3">
    <source>
        <dbReference type="Proteomes" id="UP001206483"/>
    </source>
</evidence>
<evidence type="ECO:0000256" key="1">
    <source>
        <dbReference type="SAM" id="MobiDB-lite"/>
    </source>
</evidence>
<reference evidence="2 3" key="1">
    <citation type="submission" date="2022-06" db="EMBL/GenBank/DDBJ databases">
        <title>Sequencing the genomes of 1000 actinobacteria strains.</title>
        <authorList>
            <person name="Klenk H.-P."/>
        </authorList>
    </citation>
    <scope>NUCLEOTIDE SEQUENCE [LARGE SCALE GENOMIC DNA]</scope>
    <source>
        <strain evidence="2 3">DSM 41656</strain>
    </source>
</reference>
<name>A0ABT1J0Q6_9ACTN</name>
<proteinExistence type="predicted"/>
<gene>
    <name evidence="2" type="ORF">FHR36_004158</name>
</gene>
<evidence type="ECO:0000313" key="2">
    <source>
        <dbReference type="EMBL" id="MCP2310995.1"/>
    </source>
</evidence>
<feature type="region of interest" description="Disordered" evidence="1">
    <location>
        <begin position="1"/>
        <end position="35"/>
    </location>
</feature>
<organism evidence="2 3">
    <name type="scientific">Kitasatospora paracochleata</name>
    <dbReference type="NCBI Taxonomy" id="58354"/>
    <lineage>
        <taxon>Bacteria</taxon>
        <taxon>Bacillati</taxon>
        <taxon>Actinomycetota</taxon>
        <taxon>Actinomycetes</taxon>
        <taxon>Kitasatosporales</taxon>
        <taxon>Streptomycetaceae</taxon>
        <taxon>Kitasatospora</taxon>
    </lineage>
</organism>
<comment type="caution">
    <text evidence="2">The sequence shown here is derived from an EMBL/GenBank/DDBJ whole genome shotgun (WGS) entry which is preliminary data.</text>
</comment>
<sequence>MPIGVAVTNPAHPDHGRLVRHRRDGRSGTISGQLVERDGETGKLLGHRIFVRPVGGGIEWEAAPADLQLVGEHPPNGAKRR</sequence>
<dbReference type="Proteomes" id="UP001206483">
    <property type="component" value="Unassembled WGS sequence"/>
</dbReference>
<protein>
    <recommendedName>
        <fullName evidence="4">DUF1918 domain-containing protein</fullName>
    </recommendedName>
</protein>
<keyword evidence="3" id="KW-1185">Reference proteome</keyword>
<accession>A0ABT1J0Q6</accession>